<dbReference type="Pfam" id="PF13621">
    <property type="entry name" value="Cupin_8"/>
    <property type="match status" value="1"/>
</dbReference>
<dbReference type="GO" id="GO:0036140">
    <property type="term" value="F:[protein]-asparagine 3-dioxygenase activity"/>
    <property type="evidence" value="ECO:0007669"/>
    <property type="project" value="TreeGrafter"/>
</dbReference>
<dbReference type="InterPro" id="IPR014710">
    <property type="entry name" value="RmlC-like_jellyroll"/>
</dbReference>
<dbReference type="GO" id="GO:0045746">
    <property type="term" value="P:negative regulation of Notch signaling pathway"/>
    <property type="evidence" value="ECO:0007669"/>
    <property type="project" value="TreeGrafter"/>
</dbReference>
<dbReference type="InterPro" id="IPR041667">
    <property type="entry name" value="Cupin_8"/>
</dbReference>
<dbReference type="GO" id="GO:0036139">
    <property type="term" value="F:peptidyl-histidine dioxygenase activity"/>
    <property type="evidence" value="ECO:0007669"/>
    <property type="project" value="TreeGrafter"/>
</dbReference>
<dbReference type="PANTHER" id="PTHR12461">
    <property type="entry name" value="HYPOXIA-INDUCIBLE FACTOR 1 ALPHA INHIBITOR-RELATED"/>
    <property type="match status" value="1"/>
</dbReference>
<keyword evidence="3" id="KW-1185">Reference proteome</keyword>
<evidence type="ECO:0000259" key="1">
    <source>
        <dbReference type="PROSITE" id="PS51184"/>
    </source>
</evidence>
<reference evidence="2" key="1">
    <citation type="submission" date="2021-12" db="EMBL/GenBank/DDBJ databases">
        <authorList>
            <person name="King R."/>
        </authorList>
    </citation>
    <scope>NUCLEOTIDE SEQUENCE</scope>
</reference>
<evidence type="ECO:0000313" key="3">
    <source>
        <dbReference type="Proteomes" id="UP001152759"/>
    </source>
</evidence>
<dbReference type="GO" id="GO:0071532">
    <property type="term" value="F:ankyrin repeat binding"/>
    <property type="evidence" value="ECO:0007669"/>
    <property type="project" value="TreeGrafter"/>
</dbReference>
<dbReference type="AlphaFoldDB" id="A0A9P0A6W8"/>
<proteinExistence type="predicted"/>
<protein>
    <recommendedName>
        <fullName evidence="1">JmjC domain-containing protein</fullName>
    </recommendedName>
</protein>
<dbReference type="Gene3D" id="1.10.287.1010">
    <property type="entry name" value="Clavaminate synthase-like"/>
    <property type="match status" value="1"/>
</dbReference>
<organism evidence="2 3">
    <name type="scientific">Bemisia tabaci</name>
    <name type="common">Sweetpotato whitefly</name>
    <name type="synonym">Aleurodes tabaci</name>
    <dbReference type="NCBI Taxonomy" id="7038"/>
    <lineage>
        <taxon>Eukaryota</taxon>
        <taxon>Metazoa</taxon>
        <taxon>Ecdysozoa</taxon>
        <taxon>Arthropoda</taxon>
        <taxon>Hexapoda</taxon>
        <taxon>Insecta</taxon>
        <taxon>Pterygota</taxon>
        <taxon>Neoptera</taxon>
        <taxon>Paraneoptera</taxon>
        <taxon>Hemiptera</taxon>
        <taxon>Sternorrhyncha</taxon>
        <taxon>Aleyrodoidea</taxon>
        <taxon>Aleyrodidae</taxon>
        <taxon>Aleyrodinae</taxon>
        <taxon>Bemisia</taxon>
    </lineage>
</organism>
<dbReference type="InterPro" id="IPR003347">
    <property type="entry name" value="JmjC_dom"/>
</dbReference>
<dbReference type="GO" id="GO:0005634">
    <property type="term" value="C:nucleus"/>
    <property type="evidence" value="ECO:0007669"/>
    <property type="project" value="TreeGrafter"/>
</dbReference>
<dbReference type="PROSITE" id="PS51184">
    <property type="entry name" value="JMJC"/>
    <property type="match status" value="1"/>
</dbReference>
<sequence>MNEERRVNDIEYSADSKFRNYNFCLDKVPKVPFDDPNLDATILQNRPVIITGSKMAAPASKWTPDYLQSVIGNRRVSVLASRDHNFLFHNAKMVNKDSGDAPLTKRTVMKFSDFLKRLREWKPGDDRLYLQEKFSSCLEASLVKDYDEFKWNWINHKRKVYSWGPLTSNLILLAMDGNVTSCHFDEQHNLFAQIHGYKRFILFPPSQYECLYPYPLYHPCDRQSQVNFENPDLEKFPKFREIEGGMEAILGPGDVLYVPNYWFHHVESMMNGGPTLSISFWFKDNLRKETVYPLKDFQKVIISRNVERMLLELLRDPKEVSSVLKAMTLGRYS</sequence>
<dbReference type="OrthoDB" id="47172at2759"/>
<accession>A0A9P0A6W8</accession>
<dbReference type="FunFam" id="2.60.120.10:FF:000042">
    <property type="entry name" value="Hypoxia-inducible factor 1-alpha inhibitor"/>
    <property type="match status" value="1"/>
</dbReference>
<dbReference type="EMBL" id="OU963864">
    <property type="protein sequence ID" value="CAH0387791.1"/>
    <property type="molecule type" value="Genomic_DNA"/>
</dbReference>
<dbReference type="PANTHER" id="PTHR12461:SF105">
    <property type="entry name" value="HYPOXIA-INDUCIBLE FACTOR 1-ALPHA INHIBITOR"/>
    <property type="match status" value="1"/>
</dbReference>
<evidence type="ECO:0000313" key="2">
    <source>
        <dbReference type="EMBL" id="CAH0387791.1"/>
    </source>
</evidence>
<gene>
    <name evidence="2" type="ORF">BEMITA_LOCUS6762</name>
</gene>
<dbReference type="InterPro" id="IPR027452">
    <property type="entry name" value="FIH-1_dom_II"/>
</dbReference>
<dbReference type="SMART" id="SM00558">
    <property type="entry name" value="JmjC"/>
    <property type="match status" value="1"/>
</dbReference>
<dbReference type="GO" id="GO:0005737">
    <property type="term" value="C:cytoplasm"/>
    <property type="evidence" value="ECO:0007669"/>
    <property type="project" value="TreeGrafter"/>
</dbReference>
<dbReference type="Proteomes" id="UP001152759">
    <property type="component" value="Chromosome 3"/>
</dbReference>
<dbReference type="KEGG" id="btab:109039905"/>
<dbReference type="SUPFAM" id="SSF51197">
    <property type="entry name" value="Clavaminate synthase-like"/>
    <property type="match status" value="1"/>
</dbReference>
<dbReference type="Gene3D" id="2.60.120.10">
    <property type="entry name" value="Jelly Rolls"/>
    <property type="match status" value="1"/>
</dbReference>
<feature type="domain" description="JmjC" evidence="1">
    <location>
        <begin position="145"/>
        <end position="299"/>
    </location>
</feature>
<name>A0A9P0A6W8_BEMTA</name>